<name>A0AAV4GRA1_9GAST</name>
<evidence type="ECO:0000313" key="2">
    <source>
        <dbReference type="EMBL" id="GFR88297.1"/>
    </source>
</evidence>
<dbReference type="PANTHER" id="PTHR46599">
    <property type="entry name" value="PIGGYBAC TRANSPOSABLE ELEMENT-DERIVED PROTEIN 4"/>
    <property type="match status" value="1"/>
</dbReference>
<evidence type="ECO:0000313" key="3">
    <source>
        <dbReference type="Proteomes" id="UP000762676"/>
    </source>
</evidence>
<dbReference type="AlphaFoldDB" id="A0AAV4GRA1"/>
<sequence>MAREQFISILAFLHINNNSTFVPHGQPDHDPLHKIRPFVNHLNAKFKEVYQPQREQQLQGHKAMLLGTCRKNHVGMPADLFEGRQQPGDFTR</sequence>
<feature type="domain" description="PiggyBac transposable element-derived protein" evidence="1">
    <location>
        <begin position="1"/>
        <end position="56"/>
    </location>
</feature>
<dbReference type="PANTHER" id="PTHR46599:SF3">
    <property type="entry name" value="PIGGYBAC TRANSPOSABLE ELEMENT-DERIVED PROTEIN 4"/>
    <property type="match status" value="1"/>
</dbReference>
<comment type="caution">
    <text evidence="2">The sequence shown here is derived from an EMBL/GenBank/DDBJ whole genome shotgun (WGS) entry which is preliminary data.</text>
</comment>
<protein>
    <submittedName>
        <fullName evidence="2">PiggyBac transposase Uribo2</fullName>
    </submittedName>
</protein>
<dbReference type="InterPro" id="IPR029526">
    <property type="entry name" value="PGBD"/>
</dbReference>
<dbReference type="Proteomes" id="UP000762676">
    <property type="component" value="Unassembled WGS sequence"/>
</dbReference>
<dbReference type="EMBL" id="BMAT01008564">
    <property type="protein sequence ID" value="GFR88297.1"/>
    <property type="molecule type" value="Genomic_DNA"/>
</dbReference>
<proteinExistence type="predicted"/>
<evidence type="ECO:0000259" key="1">
    <source>
        <dbReference type="Pfam" id="PF13843"/>
    </source>
</evidence>
<dbReference type="Pfam" id="PF13843">
    <property type="entry name" value="DDE_Tnp_1_7"/>
    <property type="match status" value="1"/>
</dbReference>
<organism evidence="2 3">
    <name type="scientific">Elysia marginata</name>
    <dbReference type="NCBI Taxonomy" id="1093978"/>
    <lineage>
        <taxon>Eukaryota</taxon>
        <taxon>Metazoa</taxon>
        <taxon>Spiralia</taxon>
        <taxon>Lophotrochozoa</taxon>
        <taxon>Mollusca</taxon>
        <taxon>Gastropoda</taxon>
        <taxon>Heterobranchia</taxon>
        <taxon>Euthyneura</taxon>
        <taxon>Panpulmonata</taxon>
        <taxon>Sacoglossa</taxon>
        <taxon>Placobranchoidea</taxon>
        <taxon>Plakobranchidae</taxon>
        <taxon>Elysia</taxon>
    </lineage>
</organism>
<reference evidence="2 3" key="1">
    <citation type="journal article" date="2021" name="Elife">
        <title>Chloroplast acquisition without the gene transfer in kleptoplastic sea slugs, Plakobranchus ocellatus.</title>
        <authorList>
            <person name="Maeda T."/>
            <person name="Takahashi S."/>
            <person name="Yoshida T."/>
            <person name="Shimamura S."/>
            <person name="Takaki Y."/>
            <person name="Nagai Y."/>
            <person name="Toyoda A."/>
            <person name="Suzuki Y."/>
            <person name="Arimoto A."/>
            <person name="Ishii H."/>
            <person name="Satoh N."/>
            <person name="Nishiyama T."/>
            <person name="Hasebe M."/>
            <person name="Maruyama T."/>
            <person name="Minagawa J."/>
            <person name="Obokata J."/>
            <person name="Shigenobu S."/>
        </authorList>
    </citation>
    <scope>NUCLEOTIDE SEQUENCE [LARGE SCALE GENOMIC DNA]</scope>
</reference>
<keyword evidence="3" id="KW-1185">Reference proteome</keyword>
<gene>
    <name evidence="2" type="ORF">ElyMa_004248000</name>
</gene>
<accession>A0AAV4GRA1</accession>